<feature type="non-terminal residue" evidence="2">
    <location>
        <position position="1"/>
    </location>
</feature>
<reference evidence="2" key="1">
    <citation type="submission" date="2015-11" db="EMBL/GenBank/DDBJ databases">
        <title>De novo transcriptome assembly of four potential Pierce s Disease insect vectors from Arizona vineyards.</title>
        <authorList>
            <person name="Tassone E.E."/>
        </authorList>
    </citation>
    <scope>NUCLEOTIDE SEQUENCE</scope>
</reference>
<feature type="domain" description="Endonuclease/exonuclease/phosphatase" evidence="1">
    <location>
        <begin position="13"/>
        <end position="143"/>
    </location>
</feature>
<dbReference type="PANTHER" id="PTHR33776:SF3">
    <property type="entry name" value="PHD-TYPE DOMAIN-CONTAINING PROTEIN"/>
    <property type="match status" value="1"/>
</dbReference>
<evidence type="ECO:0000313" key="2">
    <source>
        <dbReference type="EMBL" id="JAT01055.1"/>
    </source>
</evidence>
<protein>
    <recommendedName>
        <fullName evidence="1">Endonuclease/exonuclease/phosphatase domain-containing protein</fullName>
    </recommendedName>
</protein>
<name>A0A1B6JP78_9HEMI</name>
<proteinExistence type="predicted"/>
<organism evidence="2">
    <name type="scientific">Homalodisca liturata</name>
    <dbReference type="NCBI Taxonomy" id="320908"/>
    <lineage>
        <taxon>Eukaryota</taxon>
        <taxon>Metazoa</taxon>
        <taxon>Ecdysozoa</taxon>
        <taxon>Arthropoda</taxon>
        <taxon>Hexapoda</taxon>
        <taxon>Insecta</taxon>
        <taxon>Pterygota</taxon>
        <taxon>Neoptera</taxon>
        <taxon>Paraneoptera</taxon>
        <taxon>Hemiptera</taxon>
        <taxon>Auchenorrhyncha</taxon>
        <taxon>Membracoidea</taxon>
        <taxon>Cicadellidae</taxon>
        <taxon>Cicadellinae</taxon>
        <taxon>Proconiini</taxon>
        <taxon>Homalodisca</taxon>
    </lineage>
</organism>
<dbReference type="Gene3D" id="3.60.10.10">
    <property type="entry name" value="Endonuclease/exonuclease/phosphatase"/>
    <property type="match status" value="1"/>
</dbReference>
<accession>A0A1B6JP78</accession>
<gene>
    <name evidence="2" type="ORF">g.56421</name>
</gene>
<dbReference type="SUPFAM" id="SSF56219">
    <property type="entry name" value="DNase I-like"/>
    <property type="match status" value="1"/>
</dbReference>
<dbReference type="InterPro" id="IPR005135">
    <property type="entry name" value="Endo/exonuclease/phosphatase"/>
</dbReference>
<dbReference type="AlphaFoldDB" id="A0A1B6JP78"/>
<dbReference type="Pfam" id="PF03372">
    <property type="entry name" value="Exo_endo_phos"/>
    <property type="match status" value="1"/>
</dbReference>
<evidence type="ECO:0000259" key="1">
    <source>
        <dbReference type="Pfam" id="PF03372"/>
    </source>
</evidence>
<feature type="non-terminal residue" evidence="2">
    <location>
        <position position="161"/>
    </location>
</feature>
<dbReference type="GO" id="GO:0003824">
    <property type="term" value="F:catalytic activity"/>
    <property type="evidence" value="ECO:0007669"/>
    <property type="project" value="InterPro"/>
</dbReference>
<dbReference type="PANTHER" id="PTHR33776">
    <property type="entry name" value="ENDO/EXONUCLEASE/PHOSPHATASE DOMAIN-CONTAINING PROTEIN"/>
    <property type="match status" value="1"/>
</dbReference>
<dbReference type="EMBL" id="GECU01006652">
    <property type="protein sequence ID" value="JAT01055.1"/>
    <property type="molecule type" value="Transcribed_RNA"/>
</dbReference>
<sequence>HINLQSIRNIEDFTLLLHERDFDVALVNEHWLSPHEVPLYVPKGYKWAATYCRPQQHYGGAAVLVKEDICVAELNVDEFCKPGVFEVATVKLESKEPVILISLYRTPSSKLSMFLEVLENFLSKVLDNSDHVKVILGSDFNVCTLSDSKESRMLSNLLKSF</sequence>
<dbReference type="InterPro" id="IPR036691">
    <property type="entry name" value="Endo/exonu/phosph_ase_sf"/>
</dbReference>